<sequence>MRNNIRNVLIAVVLMFSSLIAYLLYFEFFMRDTLLASDYNRRLWEEENRVVRGSIVDRNGNTIAETVQDGGERKRVYYGGPAIGPVVGYNSQQYGRSGIEAAYNKELLGLETKNPFLLFKQNILGIKDRGYDVILTIDSSLQKTAYEALDGRKGAVVALNPKTGEILALVSSPGFDPNNIEKDWEMMKDSKDSPLLNRAIQGLYPPGSVFKLIPLSAAIEKIGGLEERTFKCTGSTDVDGLVIKDYNGTAHGNIDIRRAVEVSCNATFINIGLELGADNMYAYSGRFGFNKNLDFDLPTKMSVFPYPTSKRELALSSIGQADILATPLQMALVTSAVANGGTIMRPYIVKGITDSEGRISYNRQDEPYLSPITESTAAKIKEMMIGVVKNGTGTAAKISGVDVAGKTGTAEVEGKKSHAWFVGFAPADDPQIVVAVIVENSGSGGQVAAPVAKQVLNKYLK</sequence>
<evidence type="ECO:0000313" key="5">
    <source>
        <dbReference type="Proteomes" id="UP000322976"/>
    </source>
</evidence>
<dbReference type="GO" id="GO:0016740">
    <property type="term" value="F:transferase activity"/>
    <property type="evidence" value="ECO:0007669"/>
    <property type="project" value="UniProtKB-KW"/>
</dbReference>
<dbReference type="InterPro" id="IPR001460">
    <property type="entry name" value="PCN-bd_Tpept"/>
</dbReference>
<dbReference type="InterPro" id="IPR012338">
    <property type="entry name" value="Beta-lactam/transpept-like"/>
</dbReference>
<evidence type="ECO:0000256" key="1">
    <source>
        <dbReference type="SAM" id="Phobius"/>
    </source>
</evidence>
<dbReference type="AlphaFoldDB" id="A0A5D8QIG8"/>
<accession>A0A5D8QIG8</accession>
<evidence type="ECO:0000259" key="2">
    <source>
        <dbReference type="Pfam" id="PF00905"/>
    </source>
</evidence>
<proteinExistence type="predicted"/>
<dbReference type="InterPro" id="IPR050515">
    <property type="entry name" value="Beta-lactam/transpept"/>
</dbReference>
<dbReference type="Pfam" id="PF00905">
    <property type="entry name" value="Transpeptidase"/>
    <property type="match status" value="1"/>
</dbReference>
<feature type="transmembrane region" description="Helical" evidence="1">
    <location>
        <begin position="7"/>
        <end position="25"/>
    </location>
</feature>
<dbReference type="InterPro" id="IPR036138">
    <property type="entry name" value="PBP_dimer_sf"/>
</dbReference>
<dbReference type="GO" id="GO:0071972">
    <property type="term" value="F:peptidoglycan L,D-transpeptidase activity"/>
    <property type="evidence" value="ECO:0007669"/>
    <property type="project" value="TreeGrafter"/>
</dbReference>
<keyword evidence="1" id="KW-0812">Transmembrane</keyword>
<dbReference type="InterPro" id="IPR054120">
    <property type="entry name" value="PBPA_dimer"/>
</dbReference>
<dbReference type="SUPFAM" id="SSF56601">
    <property type="entry name" value="beta-lactamase/transpeptidase-like"/>
    <property type="match status" value="1"/>
</dbReference>
<dbReference type="Pfam" id="PF21922">
    <property type="entry name" value="PBP_dimer_2"/>
    <property type="match status" value="1"/>
</dbReference>
<dbReference type="Proteomes" id="UP000322976">
    <property type="component" value="Unassembled WGS sequence"/>
</dbReference>
<keyword evidence="1" id="KW-1133">Transmembrane helix</keyword>
<organism evidence="4 5">
    <name type="scientific">Calorimonas adulescens</name>
    <dbReference type="NCBI Taxonomy" id="2606906"/>
    <lineage>
        <taxon>Bacteria</taxon>
        <taxon>Bacillati</taxon>
        <taxon>Bacillota</taxon>
        <taxon>Clostridia</taxon>
        <taxon>Thermoanaerobacterales</taxon>
        <taxon>Thermoanaerobacteraceae</taxon>
        <taxon>Calorimonas</taxon>
    </lineage>
</organism>
<dbReference type="Gene3D" id="3.90.1310.10">
    <property type="entry name" value="Penicillin-binding protein 2a (Domain 2)"/>
    <property type="match status" value="1"/>
</dbReference>
<evidence type="ECO:0000313" key="4">
    <source>
        <dbReference type="EMBL" id="TZE83108.1"/>
    </source>
</evidence>
<keyword evidence="5" id="KW-1185">Reference proteome</keyword>
<dbReference type="GO" id="GO:0008658">
    <property type="term" value="F:penicillin binding"/>
    <property type="evidence" value="ECO:0007669"/>
    <property type="project" value="InterPro"/>
</dbReference>
<feature type="domain" description="Penicillin-binding protein transpeptidase" evidence="2">
    <location>
        <begin position="154"/>
        <end position="456"/>
    </location>
</feature>
<dbReference type="SUPFAM" id="SSF56519">
    <property type="entry name" value="Penicillin binding protein dimerisation domain"/>
    <property type="match status" value="1"/>
</dbReference>
<comment type="caution">
    <text evidence="4">The sequence shown here is derived from an EMBL/GenBank/DDBJ whole genome shotgun (WGS) entry which is preliminary data.</text>
</comment>
<keyword evidence="1" id="KW-0472">Membrane</keyword>
<evidence type="ECO:0000259" key="3">
    <source>
        <dbReference type="Pfam" id="PF21922"/>
    </source>
</evidence>
<keyword evidence="4" id="KW-0808">Transferase</keyword>
<dbReference type="GO" id="GO:0005886">
    <property type="term" value="C:plasma membrane"/>
    <property type="evidence" value="ECO:0007669"/>
    <property type="project" value="TreeGrafter"/>
</dbReference>
<reference evidence="4 5" key="1">
    <citation type="submission" date="2019-08" db="EMBL/GenBank/DDBJ databases">
        <title>Calorimonas adulescens gen. nov., sp. nov., an anaerobic thermophilic bacterium from Sakhalin hot spring.</title>
        <authorList>
            <person name="Khomyakova M.A."/>
            <person name="Merkel A.Y."/>
            <person name="Novikov A."/>
            <person name="Bonch-Osmolovskaya E.A."/>
            <person name="Slobodkin A.I."/>
        </authorList>
    </citation>
    <scope>NUCLEOTIDE SEQUENCE [LARGE SCALE GENOMIC DNA]</scope>
    <source>
        <strain evidence="4 5">A05MB</strain>
    </source>
</reference>
<gene>
    <name evidence="4" type="ORF">FWJ32_01945</name>
</gene>
<dbReference type="PANTHER" id="PTHR30627">
    <property type="entry name" value="PEPTIDOGLYCAN D,D-TRANSPEPTIDASE"/>
    <property type="match status" value="1"/>
</dbReference>
<protein>
    <submittedName>
        <fullName evidence="4">Peptidoglycan glycosyltransferase</fullName>
    </submittedName>
</protein>
<feature type="domain" description="Penicillin binding protein A dimerisation" evidence="3">
    <location>
        <begin position="52"/>
        <end position="133"/>
    </location>
</feature>
<dbReference type="PANTHER" id="PTHR30627:SF24">
    <property type="entry name" value="PENICILLIN-BINDING PROTEIN 4B"/>
    <property type="match status" value="1"/>
</dbReference>
<dbReference type="RefSeq" id="WP_149544304.1">
    <property type="nucleotide sequence ID" value="NZ_VTPS01000002.1"/>
</dbReference>
<dbReference type="EMBL" id="VTPS01000002">
    <property type="protein sequence ID" value="TZE83108.1"/>
    <property type="molecule type" value="Genomic_DNA"/>
</dbReference>
<dbReference type="GO" id="GO:0071555">
    <property type="term" value="P:cell wall organization"/>
    <property type="evidence" value="ECO:0007669"/>
    <property type="project" value="TreeGrafter"/>
</dbReference>
<name>A0A5D8QIG8_9THEO</name>
<dbReference type="Gene3D" id="3.40.710.10">
    <property type="entry name" value="DD-peptidase/beta-lactamase superfamily"/>
    <property type="match status" value="1"/>
</dbReference>